<dbReference type="EMBL" id="BAAALD010000010">
    <property type="protein sequence ID" value="GAA1075844.1"/>
    <property type="molecule type" value="Genomic_DNA"/>
</dbReference>
<evidence type="ECO:0000313" key="3">
    <source>
        <dbReference type="Proteomes" id="UP001499987"/>
    </source>
</evidence>
<feature type="compositionally biased region" description="Gly residues" evidence="1">
    <location>
        <begin position="294"/>
        <end position="303"/>
    </location>
</feature>
<feature type="region of interest" description="Disordered" evidence="1">
    <location>
        <begin position="340"/>
        <end position="363"/>
    </location>
</feature>
<feature type="compositionally biased region" description="Low complexity" evidence="1">
    <location>
        <begin position="266"/>
        <end position="285"/>
    </location>
</feature>
<organism evidence="2 3">
    <name type="scientific">Kitasatospora arboriphila</name>
    <dbReference type="NCBI Taxonomy" id="258052"/>
    <lineage>
        <taxon>Bacteria</taxon>
        <taxon>Bacillati</taxon>
        <taxon>Actinomycetota</taxon>
        <taxon>Actinomycetes</taxon>
        <taxon>Kitasatosporales</taxon>
        <taxon>Streptomycetaceae</taxon>
        <taxon>Kitasatospora</taxon>
    </lineage>
</organism>
<sequence>MRHPVDRDRGEQRLHTGDGGDRQDHGEQVRPVLGEQPAARGRGECMVLPAGQFDPGEVQAEGEGEGRARGDGDEGGRQPGEPCADPAGGTGQAAEAGPAEEHGDGERADRQGRQVGPGQLTGERAEVGEGGALRRSAKHDVELGDGDGEAHARQHPVHDRRGDGERRAGHAQRAEQELEQAGRDGHRAGDPPAVLGDHACGDHGQGRRGAADLEGSAAEQTGHQAAGGGGDQACRQRRAGGEGDAEGEGHRDEEDRQRGRQVVEECGAASAARPPGAGSRPGRPAAGRRRVVGGVRGDGCGGDVEGHGVPSSGGTYAVRSGGGAVSGSAVVDRDGVAGWCGRGGCPRGPRTISPVCQDSVNRE</sequence>
<evidence type="ECO:0000313" key="2">
    <source>
        <dbReference type="EMBL" id="GAA1075844.1"/>
    </source>
</evidence>
<protein>
    <submittedName>
        <fullName evidence="2">Uncharacterized protein</fullName>
    </submittedName>
</protein>
<feature type="compositionally biased region" description="Basic and acidic residues" evidence="1">
    <location>
        <begin position="199"/>
        <end position="211"/>
    </location>
</feature>
<reference evidence="3" key="1">
    <citation type="journal article" date="2019" name="Int. J. Syst. Evol. Microbiol.">
        <title>The Global Catalogue of Microorganisms (GCM) 10K type strain sequencing project: providing services to taxonomists for standard genome sequencing and annotation.</title>
        <authorList>
            <consortium name="The Broad Institute Genomics Platform"/>
            <consortium name="The Broad Institute Genome Sequencing Center for Infectious Disease"/>
            <person name="Wu L."/>
            <person name="Ma J."/>
        </authorList>
    </citation>
    <scope>NUCLEOTIDE SEQUENCE [LARGE SCALE GENOMIC DNA]</scope>
    <source>
        <strain evidence="3">JCM 13002</strain>
    </source>
</reference>
<feature type="compositionally biased region" description="Basic and acidic residues" evidence="1">
    <location>
        <begin position="138"/>
        <end position="189"/>
    </location>
</feature>
<evidence type="ECO:0000256" key="1">
    <source>
        <dbReference type="SAM" id="MobiDB-lite"/>
    </source>
</evidence>
<accession>A0ABP4DWR1</accession>
<feature type="compositionally biased region" description="Polar residues" evidence="1">
    <location>
        <begin position="354"/>
        <end position="363"/>
    </location>
</feature>
<feature type="region of interest" description="Disordered" evidence="1">
    <location>
        <begin position="1"/>
        <end position="315"/>
    </location>
</feature>
<feature type="compositionally biased region" description="Basic and acidic residues" evidence="1">
    <location>
        <begin position="1"/>
        <end position="28"/>
    </location>
</feature>
<name>A0ABP4DWR1_9ACTN</name>
<keyword evidence="3" id="KW-1185">Reference proteome</keyword>
<feature type="compositionally biased region" description="Basic and acidic residues" evidence="1">
    <location>
        <begin position="64"/>
        <end position="76"/>
    </location>
</feature>
<comment type="caution">
    <text evidence="2">The sequence shown here is derived from an EMBL/GenBank/DDBJ whole genome shotgun (WGS) entry which is preliminary data.</text>
</comment>
<feature type="compositionally biased region" description="Basic and acidic residues" evidence="1">
    <location>
        <begin position="99"/>
        <end position="112"/>
    </location>
</feature>
<feature type="compositionally biased region" description="Basic and acidic residues" evidence="1">
    <location>
        <begin position="247"/>
        <end position="263"/>
    </location>
</feature>
<gene>
    <name evidence="2" type="ORF">GCM10009663_16340</name>
</gene>
<dbReference type="Proteomes" id="UP001499987">
    <property type="component" value="Unassembled WGS sequence"/>
</dbReference>
<proteinExistence type="predicted"/>